<sequence>MSKFLKKVDRILICLISKIPIAKNKSIPSNKAFDIIRSDYRDYLDNIKDIYLKSNQELLVEKTDPICNESETKNSQCFDKKLFESVLKKMRNVSEIGYEDIDFLTSFLNNQKTKLLTNSKINSQADKTINKNEFSNSNSNMTQANQSKNQTIPAMMQQQKIPCLLSQPVFYPNPHLQQQINLVPPVPNQANSSNQIPALMSLQNQTKMMYQARVPSLMGLRPNFRSPDNLFD</sequence>
<dbReference type="EMBL" id="REGN01001193">
    <property type="protein sequence ID" value="RNA36385.1"/>
    <property type="molecule type" value="Genomic_DNA"/>
</dbReference>
<organism evidence="1 2">
    <name type="scientific">Brachionus plicatilis</name>
    <name type="common">Marine rotifer</name>
    <name type="synonym">Brachionus muelleri</name>
    <dbReference type="NCBI Taxonomy" id="10195"/>
    <lineage>
        <taxon>Eukaryota</taxon>
        <taxon>Metazoa</taxon>
        <taxon>Spiralia</taxon>
        <taxon>Gnathifera</taxon>
        <taxon>Rotifera</taxon>
        <taxon>Eurotatoria</taxon>
        <taxon>Monogononta</taxon>
        <taxon>Pseudotrocha</taxon>
        <taxon>Ploima</taxon>
        <taxon>Brachionidae</taxon>
        <taxon>Brachionus</taxon>
    </lineage>
</organism>
<reference evidence="1 2" key="1">
    <citation type="journal article" date="2018" name="Sci. Rep.">
        <title>Genomic signatures of local adaptation to the degree of environmental predictability in rotifers.</title>
        <authorList>
            <person name="Franch-Gras L."/>
            <person name="Hahn C."/>
            <person name="Garcia-Roger E.M."/>
            <person name="Carmona M.J."/>
            <person name="Serra M."/>
            <person name="Gomez A."/>
        </authorList>
    </citation>
    <scope>NUCLEOTIDE SEQUENCE [LARGE SCALE GENOMIC DNA]</scope>
    <source>
        <strain evidence="1">HYR1</strain>
    </source>
</reference>
<proteinExistence type="predicted"/>
<gene>
    <name evidence="1" type="ORF">BpHYR1_039760</name>
</gene>
<comment type="caution">
    <text evidence="1">The sequence shown here is derived from an EMBL/GenBank/DDBJ whole genome shotgun (WGS) entry which is preliminary data.</text>
</comment>
<evidence type="ECO:0000313" key="2">
    <source>
        <dbReference type="Proteomes" id="UP000276133"/>
    </source>
</evidence>
<protein>
    <submittedName>
        <fullName evidence="1">Uncharacterized protein</fullName>
    </submittedName>
</protein>
<dbReference type="AlphaFoldDB" id="A0A3M7SL11"/>
<evidence type="ECO:0000313" key="1">
    <source>
        <dbReference type="EMBL" id="RNA36385.1"/>
    </source>
</evidence>
<accession>A0A3M7SL11</accession>
<keyword evidence="2" id="KW-1185">Reference proteome</keyword>
<name>A0A3M7SL11_BRAPC</name>
<dbReference type="Proteomes" id="UP000276133">
    <property type="component" value="Unassembled WGS sequence"/>
</dbReference>